<feature type="region of interest" description="Disordered" evidence="1">
    <location>
        <begin position="1"/>
        <end position="22"/>
    </location>
</feature>
<accession>A0AAW0PDZ0</accession>
<evidence type="ECO:0000313" key="2">
    <source>
        <dbReference type="EMBL" id="KAK7925443.1"/>
    </source>
</evidence>
<sequence length="162" mass="19261">MTLMGTVEPPMEDAAGQRRGSRAYQVCCQLYHRDDDRKSQDLKFVSQIFPETNDDDSDSERLPSIWWSPQSRPKQRAESCAGPREQQHREDEDESQGSESTLEGTRDMTRVRTQRTESQGLTREDMDQHSGGHRRREEREREREYMRERIGREQWEKISRKE</sequence>
<evidence type="ECO:0000313" key="3">
    <source>
        <dbReference type="Proteomes" id="UP001460270"/>
    </source>
</evidence>
<feature type="region of interest" description="Disordered" evidence="1">
    <location>
        <begin position="49"/>
        <end position="162"/>
    </location>
</feature>
<dbReference type="AlphaFoldDB" id="A0AAW0PDZ0"/>
<organism evidence="2 3">
    <name type="scientific">Mugilogobius chulae</name>
    <name type="common">yellowstripe goby</name>
    <dbReference type="NCBI Taxonomy" id="88201"/>
    <lineage>
        <taxon>Eukaryota</taxon>
        <taxon>Metazoa</taxon>
        <taxon>Chordata</taxon>
        <taxon>Craniata</taxon>
        <taxon>Vertebrata</taxon>
        <taxon>Euteleostomi</taxon>
        <taxon>Actinopterygii</taxon>
        <taxon>Neopterygii</taxon>
        <taxon>Teleostei</taxon>
        <taxon>Neoteleostei</taxon>
        <taxon>Acanthomorphata</taxon>
        <taxon>Gobiaria</taxon>
        <taxon>Gobiiformes</taxon>
        <taxon>Gobioidei</taxon>
        <taxon>Gobiidae</taxon>
        <taxon>Gobionellinae</taxon>
        <taxon>Mugilogobius</taxon>
    </lineage>
</organism>
<reference evidence="3" key="1">
    <citation type="submission" date="2024-04" db="EMBL/GenBank/DDBJ databases">
        <title>Salinicola lusitanus LLJ914,a marine bacterium isolated from the Okinawa Trough.</title>
        <authorList>
            <person name="Li J."/>
        </authorList>
    </citation>
    <scope>NUCLEOTIDE SEQUENCE [LARGE SCALE GENOMIC DNA]</scope>
</reference>
<dbReference type="EMBL" id="JBBPFD010000005">
    <property type="protein sequence ID" value="KAK7925443.1"/>
    <property type="molecule type" value="Genomic_DNA"/>
</dbReference>
<feature type="compositionally biased region" description="Basic and acidic residues" evidence="1">
    <location>
        <begin position="122"/>
        <end position="162"/>
    </location>
</feature>
<dbReference type="Proteomes" id="UP001460270">
    <property type="component" value="Unassembled WGS sequence"/>
</dbReference>
<evidence type="ECO:0000256" key="1">
    <source>
        <dbReference type="SAM" id="MobiDB-lite"/>
    </source>
</evidence>
<proteinExistence type="predicted"/>
<protein>
    <submittedName>
        <fullName evidence="2">Uncharacterized protein</fullName>
    </submittedName>
</protein>
<gene>
    <name evidence="2" type="ORF">WMY93_007753</name>
</gene>
<keyword evidence="3" id="KW-1185">Reference proteome</keyword>
<comment type="caution">
    <text evidence="2">The sequence shown here is derived from an EMBL/GenBank/DDBJ whole genome shotgun (WGS) entry which is preliminary data.</text>
</comment>
<name>A0AAW0PDZ0_9GOBI</name>